<keyword evidence="4 12" id="KW-0812">Transmembrane</keyword>
<dbReference type="AlphaFoldDB" id="A0AA88A875"/>
<keyword evidence="2" id="KW-0328">Glycosyltransferase</keyword>
<evidence type="ECO:0000256" key="8">
    <source>
        <dbReference type="PIRSR" id="PIRSR605150-1"/>
    </source>
</evidence>
<keyword evidence="3" id="KW-0808">Transferase</keyword>
<dbReference type="PANTHER" id="PTHR13301">
    <property type="entry name" value="X-BOX TRANSCRIPTION FACTOR-RELATED"/>
    <property type="match status" value="1"/>
</dbReference>
<dbReference type="FunFam" id="3.90.550.10:FF:000194">
    <property type="entry name" value="Cellulose synthase-like protein G2 isoform A"/>
    <property type="match status" value="1"/>
</dbReference>
<protein>
    <recommendedName>
        <fullName evidence="15">Cellulose synthase-like protein G2</fullName>
    </recommendedName>
</protein>
<keyword evidence="7" id="KW-0961">Cell wall biogenesis/degradation</keyword>
<feature type="transmembrane region" description="Helical" evidence="12">
    <location>
        <begin position="608"/>
        <end position="628"/>
    </location>
</feature>
<keyword evidence="11" id="KW-0175">Coiled coil</keyword>
<evidence type="ECO:0000256" key="5">
    <source>
        <dbReference type="ARBA" id="ARBA00022989"/>
    </source>
</evidence>
<evidence type="ECO:0000256" key="10">
    <source>
        <dbReference type="PIRSR" id="PIRSR605150-3"/>
    </source>
</evidence>
<dbReference type="InterPro" id="IPR005150">
    <property type="entry name" value="Cellulose_synth"/>
</dbReference>
<dbReference type="GO" id="GO:0030244">
    <property type="term" value="P:cellulose biosynthetic process"/>
    <property type="evidence" value="ECO:0007669"/>
    <property type="project" value="InterPro"/>
</dbReference>
<feature type="binding site" evidence="10">
    <location>
        <position position="355"/>
    </location>
    <ligand>
        <name>Mn(2+)</name>
        <dbReference type="ChEBI" id="CHEBI:29035"/>
    </ligand>
</feature>
<comment type="caution">
    <text evidence="13">The sequence shown here is derived from an EMBL/GenBank/DDBJ whole genome shotgun (WGS) entry which is preliminary data.</text>
</comment>
<dbReference type="GO" id="GO:0016760">
    <property type="term" value="F:cellulose synthase (UDP-forming) activity"/>
    <property type="evidence" value="ECO:0007669"/>
    <property type="project" value="InterPro"/>
</dbReference>
<dbReference type="GO" id="GO:0012505">
    <property type="term" value="C:endomembrane system"/>
    <property type="evidence" value="ECO:0007669"/>
    <property type="project" value="UniProtKB-SubCell"/>
</dbReference>
<evidence type="ECO:0000256" key="12">
    <source>
        <dbReference type="SAM" id="Phobius"/>
    </source>
</evidence>
<evidence type="ECO:0000256" key="2">
    <source>
        <dbReference type="ARBA" id="ARBA00022676"/>
    </source>
</evidence>
<evidence type="ECO:0000256" key="6">
    <source>
        <dbReference type="ARBA" id="ARBA00023136"/>
    </source>
</evidence>
<sequence length="825" mass="94147">MRKSMIFRDLDCTWWLRRHGGMVANDNELNFTAAGLATTQWHEGADASGGLGLRREVRDSSKILGIKSSISRRPRLVTGMGSPRHKVGSNRWARRRRFRVLVLGMWMAFKFFAEKFRVSFFFQNDIKEVGIPTLPWLLLFLSELLLFFIWLLGQAFRWRTVSRTVFPERLPEDDKLPSIDVFIFTADPDREPTLLVMNTVLSAMAMDYPPDKLHVYLSDDGGSTLTLNGLREAWRFAKWWIPFCTRFGIQKRCPEAYFSSPTNDDDDHGHFDSSDEYRLEREKLKEKYQDFKERVKALRGTFKDTISFTSKDHPSVIEVIQENTSGIREQEVQSILPRLVYVSREKKPSHPHHFKAGAINTLLRVSGVMSNSPYILSLDCDMYCNDPTSARQAICFHLDPNISSSLGFVQFPQRFHNVAKKDIYERRLRSIFSLMWPGLDGLDGPILSGTGFVMKRIALYSSYVKEGADPIELKKYFGPSNELIKSLFQHTKPNLINGKDSSNELLQEAKFLASCTYGDQTKWGEEVGFLHYSVAEDFLTGFALQCKGWNSVYFSSSKPQFLGLGVTNLNDLLTQGTRSSSGLVEVGISKFCPFIYSPSKMSFLEKMCYGNLSFFPLNCLPLWCFATIPQLCLLKGIPLYPEVSNSYFIIFMLLFISSLAQHSYEILITGGSLRSLIYEQRIWMMRAITSHLYGTLDAFVKRIGMREANFLPTNKAEDDERVKLYENGIYDFRTSTMFLGPLVALVILNIGSLLAGIARAILVGDLDKMFVQVFISFYILALNYPIIEGMVIRKDKGRIPTLITILSAIFSIIIFLPVGSRLLMY</sequence>
<keyword evidence="14" id="KW-1185">Reference proteome</keyword>
<keyword evidence="5 12" id="KW-1133">Transmembrane helix</keyword>
<feature type="transmembrane region" description="Helical" evidence="12">
    <location>
        <begin position="742"/>
        <end position="763"/>
    </location>
</feature>
<feature type="transmembrane region" description="Helical" evidence="12">
    <location>
        <begin position="769"/>
        <end position="787"/>
    </location>
</feature>
<evidence type="ECO:0000256" key="7">
    <source>
        <dbReference type="ARBA" id="ARBA00023316"/>
    </source>
</evidence>
<dbReference type="GO" id="GO:0016020">
    <property type="term" value="C:membrane"/>
    <property type="evidence" value="ECO:0007669"/>
    <property type="project" value="InterPro"/>
</dbReference>
<accession>A0AA88A875</accession>
<evidence type="ECO:0008006" key="15">
    <source>
        <dbReference type="Google" id="ProtNLM"/>
    </source>
</evidence>
<feature type="coiled-coil region" evidence="11">
    <location>
        <begin position="274"/>
        <end position="301"/>
    </location>
</feature>
<keyword evidence="6 12" id="KW-0472">Membrane</keyword>
<feature type="transmembrane region" description="Helical" evidence="12">
    <location>
        <begin position="799"/>
        <end position="819"/>
    </location>
</feature>
<dbReference type="GO" id="GO:0071555">
    <property type="term" value="P:cell wall organization"/>
    <property type="evidence" value="ECO:0007669"/>
    <property type="project" value="UniProtKB-KW"/>
</dbReference>
<proteinExistence type="predicted"/>
<dbReference type="Gene3D" id="3.90.550.10">
    <property type="entry name" value="Spore Coat Polysaccharide Biosynthesis Protein SpsA, Chain A"/>
    <property type="match status" value="2"/>
</dbReference>
<organism evidence="13 14">
    <name type="scientific">Ficus carica</name>
    <name type="common">Common fig</name>
    <dbReference type="NCBI Taxonomy" id="3494"/>
    <lineage>
        <taxon>Eukaryota</taxon>
        <taxon>Viridiplantae</taxon>
        <taxon>Streptophyta</taxon>
        <taxon>Embryophyta</taxon>
        <taxon>Tracheophyta</taxon>
        <taxon>Spermatophyta</taxon>
        <taxon>Magnoliopsida</taxon>
        <taxon>eudicotyledons</taxon>
        <taxon>Gunneridae</taxon>
        <taxon>Pentapetalae</taxon>
        <taxon>rosids</taxon>
        <taxon>fabids</taxon>
        <taxon>Rosales</taxon>
        <taxon>Moraceae</taxon>
        <taxon>Ficeae</taxon>
        <taxon>Ficus</taxon>
    </lineage>
</organism>
<gene>
    <name evidence="13" type="ORF">TIFTF001_015525</name>
</gene>
<evidence type="ECO:0000256" key="4">
    <source>
        <dbReference type="ARBA" id="ARBA00022692"/>
    </source>
</evidence>
<dbReference type="SUPFAM" id="SSF53448">
    <property type="entry name" value="Nucleotide-diphospho-sugar transferases"/>
    <property type="match status" value="1"/>
</dbReference>
<comment type="subcellular location">
    <subcellularLocation>
        <location evidence="1">Endomembrane system</location>
        <topology evidence="1">Multi-pass membrane protein</topology>
    </subcellularLocation>
</comment>
<feature type="transmembrane region" description="Helical" evidence="12">
    <location>
        <begin position="648"/>
        <end position="677"/>
    </location>
</feature>
<name>A0AA88A875_FICCA</name>
<dbReference type="InterPro" id="IPR029044">
    <property type="entry name" value="Nucleotide-diphossugar_trans"/>
</dbReference>
<evidence type="ECO:0000313" key="14">
    <source>
        <dbReference type="Proteomes" id="UP001187192"/>
    </source>
</evidence>
<reference evidence="13" key="1">
    <citation type="submission" date="2023-07" db="EMBL/GenBank/DDBJ databases">
        <title>draft genome sequence of fig (Ficus carica).</title>
        <authorList>
            <person name="Takahashi T."/>
            <person name="Nishimura K."/>
        </authorList>
    </citation>
    <scope>NUCLEOTIDE SEQUENCE</scope>
</reference>
<feature type="transmembrane region" description="Helical" evidence="12">
    <location>
        <begin position="133"/>
        <end position="153"/>
    </location>
</feature>
<feature type="transmembrane region" description="Helical" evidence="12">
    <location>
        <begin position="98"/>
        <end position="113"/>
    </location>
</feature>
<dbReference type="EMBL" id="BTGU01000022">
    <property type="protein sequence ID" value="GMN46342.1"/>
    <property type="molecule type" value="Genomic_DNA"/>
</dbReference>
<evidence type="ECO:0000256" key="3">
    <source>
        <dbReference type="ARBA" id="ARBA00022679"/>
    </source>
</evidence>
<evidence type="ECO:0000256" key="9">
    <source>
        <dbReference type="PIRSR" id="PIRSR605150-2"/>
    </source>
</evidence>
<feature type="active site" evidence="8">
    <location>
        <position position="220"/>
    </location>
</feature>
<feature type="binding site" evidence="10">
    <location>
        <position position="379"/>
    </location>
    <ligand>
        <name>Mn(2+)</name>
        <dbReference type="ChEBI" id="CHEBI:29035"/>
    </ligand>
</feature>
<feature type="binding site" evidence="9">
    <location>
        <position position="191"/>
    </location>
    <ligand>
        <name>UDP-alpha-D-glucose</name>
        <dbReference type="ChEBI" id="CHEBI:58885"/>
    </ligand>
</feature>
<feature type="active site" evidence="8">
    <location>
        <position position="537"/>
    </location>
</feature>
<evidence type="ECO:0000256" key="11">
    <source>
        <dbReference type="SAM" id="Coils"/>
    </source>
</evidence>
<dbReference type="Proteomes" id="UP001187192">
    <property type="component" value="Unassembled WGS sequence"/>
</dbReference>
<feature type="binding site" evidence="9">
    <location>
        <position position="220"/>
    </location>
    <ligand>
        <name>UDP-alpha-D-glucose</name>
        <dbReference type="ChEBI" id="CHEBI:58885"/>
    </ligand>
</feature>
<evidence type="ECO:0000313" key="13">
    <source>
        <dbReference type="EMBL" id="GMN46342.1"/>
    </source>
</evidence>
<dbReference type="Pfam" id="PF03552">
    <property type="entry name" value="Cellulose_synt"/>
    <property type="match status" value="2"/>
</dbReference>
<evidence type="ECO:0000256" key="1">
    <source>
        <dbReference type="ARBA" id="ARBA00004127"/>
    </source>
</evidence>